<dbReference type="AlphaFoldDB" id="A0A4R5LQX6"/>
<name>A0A4R5LQX6_9GAMM</name>
<evidence type="ECO:0000313" key="2">
    <source>
        <dbReference type="Proteomes" id="UP000295554"/>
    </source>
</evidence>
<keyword evidence="2" id="KW-1185">Reference proteome</keyword>
<evidence type="ECO:0000313" key="1">
    <source>
        <dbReference type="EMBL" id="TDG12977.1"/>
    </source>
</evidence>
<protein>
    <submittedName>
        <fullName evidence="1">Pilus assembly protein</fullName>
    </submittedName>
</protein>
<gene>
    <name evidence="1" type="ORF">E2F43_12150</name>
</gene>
<dbReference type="OrthoDB" id="8929815at2"/>
<reference evidence="1 2" key="1">
    <citation type="submission" date="2019-03" db="EMBL/GenBank/DDBJ databases">
        <title>Seongchinamella monodicae gen. nov., sp. nov., a novel member of the Gammaproteobacteria isolated from a tidal mudflat of beach.</title>
        <authorList>
            <person name="Yang H.G."/>
            <person name="Kang J.W."/>
            <person name="Lee S.D."/>
        </authorList>
    </citation>
    <scope>NUCLEOTIDE SEQUENCE [LARGE SCALE GENOMIC DNA]</scope>
    <source>
        <strain evidence="1 2">GH4-78</strain>
    </source>
</reference>
<dbReference type="EMBL" id="SMSE01000003">
    <property type="protein sequence ID" value="TDG12977.1"/>
    <property type="molecule type" value="Genomic_DNA"/>
</dbReference>
<accession>A0A4R5LQX6</accession>
<organism evidence="1 2">
    <name type="scientific">Seongchinamella unica</name>
    <dbReference type="NCBI Taxonomy" id="2547392"/>
    <lineage>
        <taxon>Bacteria</taxon>
        <taxon>Pseudomonadati</taxon>
        <taxon>Pseudomonadota</taxon>
        <taxon>Gammaproteobacteria</taxon>
        <taxon>Cellvibrionales</taxon>
        <taxon>Halieaceae</taxon>
        <taxon>Seongchinamella</taxon>
    </lineage>
</organism>
<comment type="caution">
    <text evidence="1">The sequence shown here is derived from an EMBL/GenBank/DDBJ whole genome shotgun (WGS) entry which is preliminary data.</text>
</comment>
<sequence>MIEVLVTIAIVVIGLLGLLNLQTRLQVSEMESYQRTQALMLLDDMAHRIMTNRFNAASYTTDPTDGVGVDTTNCGSTTAVALDVRDKAEWCEALKGAAEETGTTKVGAMVGGRGCVELIGTGGVQEYLVTVAWQGLTPVAQPPAGIKCGLNKYNLPAGSECATKADFCRRYVSTIVRIADLTDL</sequence>
<dbReference type="Proteomes" id="UP000295554">
    <property type="component" value="Unassembled WGS sequence"/>
</dbReference>
<proteinExistence type="predicted"/>